<evidence type="ECO:0000313" key="11">
    <source>
        <dbReference type="Proteomes" id="UP001164390"/>
    </source>
</evidence>
<feature type="transmembrane region" description="Helical" evidence="7">
    <location>
        <begin position="271"/>
        <end position="296"/>
    </location>
</feature>
<evidence type="ECO:0000256" key="7">
    <source>
        <dbReference type="SAM" id="Phobius"/>
    </source>
</evidence>
<keyword evidence="11" id="KW-1185">Reference proteome</keyword>
<comment type="similarity">
    <text evidence="6">Belongs to the ABC-4 integral membrane protein family.</text>
</comment>
<evidence type="ECO:0000259" key="8">
    <source>
        <dbReference type="Pfam" id="PF02687"/>
    </source>
</evidence>
<feature type="transmembrane region" description="Helical" evidence="7">
    <location>
        <begin position="414"/>
        <end position="433"/>
    </location>
</feature>
<dbReference type="Proteomes" id="UP001164390">
    <property type="component" value="Chromosome"/>
</dbReference>
<dbReference type="Pfam" id="PF12704">
    <property type="entry name" value="MacB_PCD"/>
    <property type="match status" value="2"/>
</dbReference>
<dbReference type="AlphaFoldDB" id="A0AA46YN82"/>
<evidence type="ECO:0000256" key="3">
    <source>
        <dbReference type="ARBA" id="ARBA00022692"/>
    </source>
</evidence>
<gene>
    <name evidence="10" type="ORF">L0C25_09750</name>
</gene>
<reference evidence="10" key="1">
    <citation type="submission" date="2022-01" db="EMBL/GenBank/DDBJ databases">
        <title>Nocardioidaceae gen. sp. A5X3R13.</title>
        <authorList>
            <person name="Lopez Marin M.A."/>
            <person name="Uhlik O."/>
        </authorList>
    </citation>
    <scope>NUCLEOTIDE SEQUENCE</scope>
    <source>
        <strain evidence="10">A5X3R13</strain>
    </source>
</reference>
<feature type="transmembrane region" description="Helical" evidence="7">
    <location>
        <begin position="805"/>
        <end position="829"/>
    </location>
</feature>
<dbReference type="GO" id="GO:0022857">
    <property type="term" value="F:transmembrane transporter activity"/>
    <property type="evidence" value="ECO:0007669"/>
    <property type="project" value="TreeGrafter"/>
</dbReference>
<proteinExistence type="inferred from homology"/>
<organism evidence="10 11">
    <name type="scientific">Solicola gregarius</name>
    <dbReference type="NCBI Taxonomy" id="2908642"/>
    <lineage>
        <taxon>Bacteria</taxon>
        <taxon>Bacillati</taxon>
        <taxon>Actinomycetota</taxon>
        <taxon>Actinomycetes</taxon>
        <taxon>Propionibacteriales</taxon>
        <taxon>Nocardioidaceae</taxon>
        <taxon>Solicola</taxon>
    </lineage>
</organism>
<comment type="subcellular location">
    <subcellularLocation>
        <location evidence="1">Cell membrane</location>
        <topology evidence="1">Multi-pass membrane protein</topology>
    </subcellularLocation>
</comment>
<feature type="transmembrane region" description="Helical" evidence="7">
    <location>
        <begin position="771"/>
        <end position="793"/>
    </location>
</feature>
<dbReference type="InterPro" id="IPR025857">
    <property type="entry name" value="MacB_PCD"/>
</dbReference>
<feature type="transmembrane region" description="Helical" evidence="7">
    <location>
        <begin position="319"/>
        <end position="341"/>
    </location>
</feature>
<dbReference type="InterPro" id="IPR050250">
    <property type="entry name" value="Macrolide_Exporter_MacB"/>
</dbReference>
<dbReference type="Pfam" id="PF02687">
    <property type="entry name" value="FtsX"/>
    <property type="match status" value="2"/>
</dbReference>
<feature type="domain" description="MacB-like periplasmic core" evidence="9">
    <location>
        <begin position="17"/>
        <end position="239"/>
    </location>
</feature>
<sequence length="846" mass="88261">MLRVTFRNLLARKVRLALSALAIVLGVAFVAGSLIFTDTMRASFDGIVEGSSPDVTVRPVSETDNTFGSVDARTIPASLVAELRDVPDAERADGSVQGQDLFLLDSDDKIVGGQGAPTLSFNYDDAPAMTGEPAVTISEGKAPSGPDEVAVDESTADRAGYEIGDTVSMTSAGERSRLSAKLVGLAEFGGGGLAGASLVFFDTSTAQQIFLNGRNAFNTVSVTAAPGVSQDELRDEVAAAIPDGLEAVTGDTVSDETQDAIGPFLDIFSSILLVFAAIAVVVGTFLIVNTFSILVAQRSRELALLRALGASRRQVTRSVLLEAVVVGFIGSTIGLLIGWALAALLRALFALIGLDLSETPLVFSASTVVVSYLVGMIVTVVAAYLPARRASRIAPVAALRDDVALPESAIHVRVIVGCVLGAASVALLVVGLLSEGTSGLIEVGAGVFGLLMTAALLSPVLGVPVLRALGLAYRPMFRMVGRLATQNSLRNPRRTAATASALMIGLALVTTISILGASLNTSIEKSVKEEFQADFLLSNPTFTGFSPQITDDVRKLDEAGAVAATQIAFGDLDGDAATITGAETAELDQIYDFPMVSGSMEVGSGEVAVSESTADDRNLSVGDRVTLTFQSGKQRAEIAGIYEDSNVIGGVLVPYSALRGADIERRDFTTSVNAAEGVSASDLESALDRVVEDEPLVTVQDQADFIDTQRAQVDQLLLLVYALLALAIVIAVLGIINTLALSVIERTREIGLLRAVGLTRRQLRRMVRLESVAIAVLGAVLGIVMGVAFGIVLQRAMVDQGFTALSIPVTQLVLFVVIAAVVGVFAAVLPARRAARLDVLTAIAEE</sequence>
<keyword evidence="5 7" id="KW-0472">Membrane</keyword>
<evidence type="ECO:0000256" key="4">
    <source>
        <dbReference type="ARBA" id="ARBA00022989"/>
    </source>
</evidence>
<dbReference type="EMBL" id="CP094970">
    <property type="protein sequence ID" value="UYM07334.1"/>
    <property type="molecule type" value="Genomic_DNA"/>
</dbReference>
<protein>
    <submittedName>
        <fullName evidence="10">ABC transporter permease</fullName>
    </submittedName>
</protein>
<feature type="domain" description="ABC3 transporter permease C-terminal" evidence="8">
    <location>
        <begin position="274"/>
        <end position="395"/>
    </location>
</feature>
<dbReference type="KEGG" id="sgrg:L0C25_09750"/>
<feature type="transmembrane region" description="Helical" evidence="7">
    <location>
        <begin position="496"/>
        <end position="519"/>
    </location>
</feature>
<dbReference type="GO" id="GO:0005886">
    <property type="term" value="C:plasma membrane"/>
    <property type="evidence" value="ECO:0007669"/>
    <property type="project" value="UniProtKB-SubCell"/>
</dbReference>
<keyword evidence="2" id="KW-1003">Cell membrane</keyword>
<evidence type="ECO:0000256" key="2">
    <source>
        <dbReference type="ARBA" id="ARBA00022475"/>
    </source>
</evidence>
<dbReference type="PANTHER" id="PTHR30572:SF4">
    <property type="entry name" value="ABC TRANSPORTER PERMEASE YTRF"/>
    <property type="match status" value="1"/>
</dbReference>
<evidence type="ECO:0000256" key="6">
    <source>
        <dbReference type="ARBA" id="ARBA00038076"/>
    </source>
</evidence>
<feature type="transmembrane region" description="Helical" evidence="7">
    <location>
        <begin position="361"/>
        <end position="385"/>
    </location>
</feature>
<dbReference type="PANTHER" id="PTHR30572">
    <property type="entry name" value="MEMBRANE COMPONENT OF TRANSPORTER-RELATED"/>
    <property type="match status" value="1"/>
</dbReference>
<name>A0AA46YN82_9ACTN</name>
<feature type="transmembrane region" description="Helical" evidence="7">
    <location>
        <begin position="718"/>
        <end position="744"/>
    </location>
</feature>
<feature type="domain" description="MacB-like periplasmic core" evidence="9">
    <location>
        <begin position="495"/>
        <end position="689"/>
    </location>
</feature>
<dbReference type="RefSeq" id="WP_271636304.1">
    <property type="nucleotide sequence ID" value="NZ_CP094970.1"/>
</dbReference>
<keyword evidence="4 7" id="KW-1133">Transmembrane helix</keyword>
<evidence type="ECO:0000313" key="10">
    <source>
        <dbReference type="EMBL" id="UYM07334.1"/>
    </source>
</evidence>
<keyword evidence="3 7" id="KW-0812">Transmembrane</keyword>
<dbReference type="InterPro" id="IPR003838">
    <property type="entry name" value="ABC3_permease_C"/>
</dbReference>
<accession>A0AA46YN82</accession>
<evidence type="ECO:0000259" key="9">
    <source>
        <dbReference type="Pfam" id="PF12704"/>
    </source>
</evidence>
<evidence type="ECO:0000256" key="5">
    <source>
        <dbReference type="ARBA" id="ARBA00023136"/>
    </source>
</evidence>
<feature type="domain" description="ABC3 transporter permease C-terminal" evidence="8">
    <location>
        <begin position="722"/>
        <end position="838"/>
    </location>
</feature>
<feature type="transmembrane region" description="Helical" evidence="7">
    <location>
        <begin position="445"/>
        <end position="469"/>
    </location>
</feature>
<evidence type="ECO:0000256" key="1">
    <source>
        <dbReference type="ARBA" id="ARBA00004651"/>
    </source>
</evidence>